<protein>
    <submittedName>
        <fullName evidence="2">Cobalt-precorrin 5A hydrolase</fullName>
        <ecNumber evidence="2">3.7.1.12</ecNumber>
    </submittedName>
</protein>
<evidence type="ECO:0000313" key="2">
    <source>
        <dbReference type="EMBL" id="MDR6430679.1"/>
    </source>
</evidence>
<dbReference type="EMBL" id="JAVDQT010000001">
    <property type="protein sequence ID" value="MDR6430679.1"/>
    <property type="molecule type" value="Genomic_DNA"/>
</dbReference>
<dbReference type="PANTHER" id="PTHR37477">
    <property type="entry name" value="COBALT-PRECORRIN-5A HYDROLASE"/>
    <property type="match status" value="1"/>
</dbReference>
<keyword evidence="2" id="KW-0378">Hydrolase</keyword>
<gene>
    <name evidence="2" type="ORF">J2782_000384</name>
</gene>
<feature type="domain" description="CobE/GbiG C-terminal" evidence="1">
    <location>
        <begin position="4"/>
        <end position="102"/>
    </location>
</feature>
<dbReference type="InterPro" id="IPR002750">
    <property type="entry name" value="CobE/GbiG_C"/>
</dbReference>
<organism evidence="2 3">
    <name type="scientific">Brucella pseudogrignonensis</name>
    <dbReference type="NCBI Taxonomy" id="419475"/>
    <lineage>
        <taxon>Bacteria</taxon>
        <taxon>Pseudomonadati</taxon>
        <taxon>Pseudomonadota</taxon>
        <taxon>Alphaproteobacteria</taxon>
        <taxon>Hyphomicrobiales</taxon>
        <taxon>Brucellaceae</taxon>
        <taxon>Brucella/Ochrobactrum group</taxon>
        <taxon>Brucella</taxon>
    </lineage>
</organism>
<dbReference type="InterPro" id="IPR036518">
    <property type="entry name" value="CobE/GbiG_C_sf"/>
</dbReference>
<dbReference type="Proteomes" id="UP001184614">
    <property type="component" value="Unassembled WGS sequence"/>
</dbReference>
<dbReference type="Gene3D" id="3.30.420.180">
    <property type="entry name" value="CobE/GbiG C-terminal domain"/>
    <property type="match status" value="1"/>
</dbReference>
<keyword evidence="3" id="KW-1185">Reference proteome</keyword>
<reference evidence="2 3" key="1">
    <citation type="submission" date="2023-07" db="EMBL/GenBank/DDBJ databases">
        <title>Sorghum-associated microbial communities from plants grown in Nebraska, USA.</title>
        <authorList>
            <person name="Schachtman D."/>
        </authorList>
    </citation>
    <scope>NUCLEOTIDE SEQUENCE [LARGE SCALE GENOMIC DNA]</scope>
    <source>
        <strain evidence="2 3">DS1730</strain>
    </source>
</reference>
<dbReference type="SUPFAM" id="SSF159664">
    <property type="entry name" value="CobE/GbiG C-terminal domain-like"/>
    <property type="match status" value="1"/>
</dbReference>
<sequence>MLADKVLASAGVERPAVISTIITKQGDPVWGQLSQHYDCELRFFDAARLEQETPNLKHPSDVVFASVGCHGVAESAALAAAGVGAELVVGKTTGERATAAIAVTRSI</sequence>
<proteinExistence type="predicted"/>
<dbReference type="InterPro" id="IPR052553">
    <property type="entry name" value="CbiG_hydrolase"/>
</dbReference>
<comment type="caution">
    <text evidence="2">The sequence shown here is derived from an EMBL/GenBank/DDBJ whole genome shotgun (WGS) entry which is preliminary data.</text>
</comment>
<evidence type="ECO:0000313" key="3">
    <source>
        <dbReference type="Proteomes" id="UP001184614"/>
    </source>
</evidence>
<dbReference type="EC" id="3.7.1.12" evidence="2"/>
<dbReference type="Pfam" id="PF01890">
    <property type="entry name" value="CbiG_C"/>
    <property type="match status" value="1"/>
</dbReference>
<evidence type="ECO:0000259" key="1">
    <source>
        <dbReference type="Pfam" id="PF01890"/>
    </source>
</evidence>
<dbReference type="GO" id="GO:0043779">
    <property type="term" value="F:cobalt-precorrin-5A acetaldehyde-lyase activity"/>
    <property type="evidence" value="ECO:0007669"/>
    <property type="project" value="UniProtKB-EC"/>
</dbReference>
<accession>A0ABU1M3S4</accession>
<name>A0ABU1M3S4_9HYPH</name>
<dbReference type="PANTHER" id="PTHR37477:SF1">
    <property type="entry name" value="COBALT-PRECORRIN-5A HYDROLASE"/>
    <property type="match status" value="1"/>
</dbReference>